<dbReference type="PANTHER" id="PTHR32024:SF2">
    <property type="entry name" value="TRK SYSTEM POTASSIUM UPTAKE PROTEIN TRKG-RELATED"/>
    <property type="match status" value="1"/>
</dbReference>
<dbReference type="InterPro" id="IPR003445">
    <property type="entry name" value="Cat_transpt"/>
</dbReference>
<feature type="transmembrane region" description="Helical" evidence="12">
    <location>
        <begin position="136"/>
        <end position="162"/>
    </location>
</feature>
<evidence type="ECO:0000256" key="2">
    <source>
        <dbReference type="ARBA" id="ARBA00009137"/>
    </source>
</evidence>
<evidence type="ECO:0000256" key="3">
    <source>
        <dbReference type="ARBA" id="ARBA00022448"/>
    </source>
</evidence>
<feature type="transmembrane region" description="Helical" evidence="12">
    <location>
        <begin position="395"/>
        <end position="418"/>
    </location>
</feature>
<feature type="transmembrane region" description="Helical" evidence="12">
    <location>
        <begin position="38"/>
        <end position="58"/>
    </location>
</feature>
<reference evidence="13 14" key="1">
    <citation type="submission" date="2022-06" db="EMBL/GenBank/DDBJ databases">
        <title>A taxonomic note on the genus Prevotella: Description of four novel genera and emended description of the genera Hallella and Xylanibacter.</title>
        <authorList>
            <person name="Hitch T.C.A."/>
        </authorList>
    </citation>
    <scope>NUCLEOTIDE SEQUENCE [LARGE SCALE GENOMIC DNA]</scope>
    <source>
        <strain evidence="13 14">DSM 100619</strain>
    </source>
</reference>
<feature type="transmembrane region" description="Helical" evidence="12">
    <location>
        <begin position="330"/>
        <end position="352"/>
    </location>
</feature>
<keyword evidence="7 12" id="KW-0812">Transmembrane</keyword>
<evidence type="ECO:0000313" key="14">
    <source>
        <dbReference type="Proteomes" id="UP001204015"/>
    </source>
</evidence>
<keyword evidence="14" id="KW-1185">Reference proteome</keyword>
<comment type="caution">
    <text evidence="13">The sequence shown here is derived from an EMBL/GenBank/DDBJ whole genome shotgun (WGS) entry which is preliminary data.</text>
</comment>
<keyword evidence="4" id="KW-1003">Cell membrane</keyword>
<feature type="transmembrane region" description="Helical" evidence="12">
    <location>
        <begin position="12"/>
        <end position="32"/>
    </location>
</feature>
<feature type="transmembrane region" description="Helical" evidence="12">
    <location>
        <begin position="275"/>
        <end position="293"/>
    </location>
</feature>
<keyword evidence="5" id="KW-0997">Cell inner membrane</keyword>
<evidence type="ECO:0000256" key="1">
    <source>
        <dbReference type="ARBA" id="ARBA00004429"/>
    </source>
</evidence>
<feature type="transmembrane region" description="Helical" evidence="12">
    <location>
        <begin position="236"/>
        <end position="255"/>
    </location>
</feature>
<sequence>MLHFKLINKIIGQLLLIEASLLCWCLGVSLFYHEDDVFAFLSSIIITLAVAFALIATGRHSKNTLSRRDAYLVVTLTWIIFSLFGTLPFMISRYVPDFTDAYFETMSGFTTTGATIIDDVESLPHGLLFWRSLTQFIGGLGIVFFMVALLPSLGGGSIRIFAAEATGPIKTKLHPRLSTSTKWIWMVYLILTIGCTASYYVGGMNLFDAINFSMSTTATGGFGTRNGSFAFFHSKFLEYACTVFTFLSGVNFALLYASVFKGKLKKLFHSSEFKFYLFAVLAFSLFITIKLVTNNHYDLEHAFRKAVFQVVTFMTTTGFYSENAATWPHVTWVILAIGMFFGACSGSTSGGLKCIRGVMILKIIKNEFIQILHPNAVLPIRVDGVNVSRQKQVTLLAFLSTYLILCLLMSSTLIAMGIDNTNAITITLSSLGNVGPTLGIEIGPTMSWSMLPIAAKWLCSFMMLIGRLEVFTVLIIFTPAFWKNN</sequence>
<evidence type="ECO:0000256" key="7">
    <source>
        <dbReference type="ARBA" id="ARBA00022692"/>
    </source>
</evidence>
<dbReference type="PIRSF" id="PIRSF006247">
    <property type="entry name" value="TrkH"/>
    <property type="match status" value="1"/>
</dbReference>
<dbReference type="PANTHER" id="PTHR32024">
    <property type="entry name" value="TRK SYSTEM POTASSIUM UPTAKE PROTEIN TRKG-RELATED"/>
    <property type="match status" value="1"/>
</dbReference>
<accession>A0ABT1BTD9</accession>
<keyword evidence="11 12" id="KW-0472">Membrane</keyword>
<feature type="transmembrane region" description="Helical" evidence="12">
    <location>
        <begin position="70"/>
        <end position="91"/>
    </location>
</feature>
<keyword evidence="8" id="KW-0630">Potassium</keyword>
<proteinExistence type="inferred from homology"/>
<evidence type="ECO:0000256" key="12">
    <source>
        <dbReference type="SAM" id="Phobius"/>
    </source>
</evidence>
<evidence type="ECO:0000256" key="4">
    <source>
        <dbReference type="ARBA" id="ARBA00022475"/>
    </source>
</evidence>
<gene>
    <name evidence="13" type="ORF">NG821_00380</name>
</gene>
<organism evidence="13 14">
    <name type="scientific">Segatella cerevisiae</name>
    <dbReference type="NCBI Taxonomy" id="2053716"/>
    <lineage>
        <taxon>Bacteria</taxon>
        <taxon>Pseudomonadati</taxon>
        <taxon>Bacteroidota</taxon>
        <taxon>Bacteroidia</taxon>
        <taxon>Bacteroidales</taxon>
        <taxon>Prevotellaceae</taxon>
        <taxon>Segatella</taxon>
    </lineage>
</organism>
<dbReference type="RefSeq" id="WP_252759674.1">
    <property type="nucleotide sequence ID" value="NZ_JAMXLY010000001.1"/>
</dbReference>
<evidence type="ECO:0000256" key="6">
    <source>
        <dbReference type="ARBA" id="ARBA00022538"/>
    </source>
</evidence>
<dbReference type="Proteomes" id="UP001204015">
    <property type="component" value="Unassembled WGS sequence"/>
</dbReference>
<keyword evidence="9 12" id="KW-1133">Transmembrane helix</keyword>
<dbReference type="Pfam" id="PF02386">
    <property type="entry name" value="TrkH"/>
    <property type="match status" value="1"/>
</dbReference>
<comment type="similarity">
    <text evidence="2">Belongs to the TrkH potassium transport family.</text>
</comment>
<feature type="transmembrane region" description="Helical" evidence="12">
    <location>
        <begin position="183"/>
        <end position="202"/>
    </location>
</feature>
<dbReference type="EMBL" id="JAMXLY010000001">
    <property type="protein sequence ID" value="MCO6024314.1"/>
    <property type="molecule type" value="Genomic_DNA"/>
</dbReference>
<evidence type="ECO:0000256" key="11">
    <source>
        <dbReference type="ARBA" id="ARBA00023136"/>
    </source>
</evidence>
<keyword evidence="3" id="KW-0813">Transport</keyword>
<evidence type="ECO:0000256" key="8">
    <source>
        <dbReference type="ARBA" id="ARBA00022958"/>
    </source>
</evidence>
<evidence type="ECO:0000313" key="13">
    <source>
        <dbReference type="EMBL" id="MCO6024314.1"/>
    </source>
</evidence>
<evidence type="ECO:0000256" key="5">
    <source>
        <dbReference type="ARBA" id="ARBA00022519"/>
    </source>
</evidence>
<comment type="subcellular location">
    <subcellularLocation>
        <location evidence="1">Cell inner membrane</location>
        <topology evidence="1">Multi-pass membrane protein</topology>
    </subcellularLocation>
</comment>
<evidence type="ECO:0000256" key="9">
    <source>
        <dbReference type="ARBA" id="ARBA00022989"/>
    </source>
</evidence>
<protein>
    <submittedName>
        <fullName evidence="13">TrkH family potassium uptake protein</fullName>
    </submittedName>
</protein>
<feature type="transmembrane region" description="Helical" evidence="12">
    <location>
        <begin position="454"/>
        <end position="482"/>
    </location>
</feature>
<keyword evidence="10" id="KW-0406">Ion transport</keyword>
<dbReference type="InterPro" id="IPR004772">
    <property type="entry name" value="TrkH"/>
</dbReference>
<name>A0ABT1BTD9_9BACT</name>
<evidence type="ECO:0000256" key="10">
    <source>
        <dbReference type="ARBA" id="ARBA00023065"/>
    </source>
</evidence>
<keyword evidence="6" id="KW-0633">Potassium transport</keyword>